<organism evidence="4 5">
    <name type="scientific">Rurimicrobium arvi</name>
    <dbReference type="NCBI Taxonomy" id="2049916"/>
    <lineage>
        <taxon>Bacteria</taxon>
        <taxon>Pseudomonadati</taxon>
        <taxon>Bacteroidota</taxon>
        <taxon>Chitinophagia</taxon>
        <taxon>Chitinophagales</taxon>
        <taxon>Chitinophagaceae</taxon>
        <taxon>Rurimicrobium</taxon>
    </lineage>
</organism>
<reference evidence="5" key="1">
    <citation type="journal article" date="2019" name="Int. J. Syst. Evol. Microbiol.">
        <title>The Global Catalogue of Microorganisms (GCM) 10K type strain sequencing project: providing services to taxonomists for standard genome sequencing and annotation.</title>
        <authorList>
            <consortium name="The Broad Institute Genomics Platform"/>
            <consortium name="The Broad Institute Genome Sequencing Center for Infectious Disease"/>
            <person name="Wu L."/>
            <person name="Ma J."/>
        </authorList>
    </citation>
    <scope>NUCLEOTIDE SEQUENCE [LARGE SCALE GENOMIC DNA]</scope>
    <source>
        <strain evidence="5">JCM 31921</strain>
    </source>
</reference>
<evidence type="ECO:0000313" key="4">
    <source>
        <dbReference type="EMBL" id="GAA4449873.1"/>
    </source>
</evidence>
<dbReference type="Proteomes" id="UP001501410">
    <property type="component" value="Unassembled WGS sequence"/>
</dbReference>
<comment type="caution">
    <text evidence="4">The sequence shown here is derived from an EMBL/GenBank/DDBJ whole genome shotgun (WGS) entry which is preliminary data.</text>
</comment>
<dbReference type="InterPro" id="IPR042095">
    <property type="entry name" value="SUMF_sf"/>
</dbReference>
<gene>
    <name evidence="4" type="primary">gldJ</name>
    <name evidence="4" type="ORF">GCM10023092_04860</name>
</gene>
<dbReference type="PANTHER" id="PTHR23150">
    <property type="entry name" value="SULFATASE MODIFYING FACTOR 1, 2"/>
    <property type="match status" value="1"/>
</dbReference>
<keyword evidence="4" id="KW-0449">Lipoprotein</keyword>
<dbReference type="InterPro" id="IPR016187">
    <property type="entry name" value="CTDL_fold"/>
</dbReference>
<dbReference type="PROSITE" id="PS51257">
    <property type="entry name" value="PROKAR_LIPOPROTEIN"/>
    <property type="match status" value="1"/>
</dbReference>
<keyword evidence="5" id="KW-1185">Reference proteome</keyword>
<dbReference type="InterPro" id="IPR005532">
    <property type="entry name" value="SUMF_dom"/>
</dbReference>
<sequence length="507" mass="57252">MKRTLISMSLLCVGTATLFSACSSKNTGTSATTGWNYNDPKLGGFDVPNYPGQQTGPGLVFVEGGRFTMGQTEDNLNDDQSNFARTVSVSSFYMDETEVANVDYREYTYWMGRAYGSDYPELVAKSLPDTTCWRRALSYNEPFVDYYFRHAAYNKYPVVGVNWYQANDYCEWRTDRVNELILIKSGKLKKNPNQVNEDVYNDKAYVSGQYEGLAGNNRKKDFDPNGSGKRGVNYSDGYFLPAYRLPTEAEWEYAAVGLKGNNPEPATKRRRGEEVVTNRNTYPWGDPNTTRYLIRNTYQGEFLANYKRGAGDNMGIAGGLNDNADVTAPVGSYQPNALGLYNMAGNVSEWVKDTYRPSSHQDVDDFRPFRGNVYETYTRNPEDGSLQEKDSLGRLTQRELDSTELAHGNLWRVKKADIRNYGDGDSMNVYFYDYGKTSLVNDDSKVYKGASWADRAYWLSPGTRRFMQADKASSTVGFRCAMDRLGSPDGKNSTRAGNYFSGKRKRK</sequence>
<keyword evidence="2" id="KW-0732">Signal</keyword>
<feature type="domain" description="Sulfatase-modifying factor enzyme-like" evidence="3">
    <location>
        <begin position="56"/>
        <end position="374"/>
    </location>
</feature>
<dbReference type="InterPro" id="IPR051043">
    <property type="entry name" value="Sulfatase_Mod_Factor_Kinase"/>
</dbReference>
<dbReference type="RefSeq" id="WP_344822314.1">
    <property type="nucleotide sequence ID" value="NZ_BAABEZ010000002.1"/>
</dbReference>
<dbReference type="SUPFAM" id="SSF56436">
    <property type="entry name" value="C-type lectin-like"/>
    <property type="match status" value="1"/>
</dbReference>
<dbReference type="Pfam" id="PF03781">
    <property type="entry name" value="FGE-sulfatase"/>
    <property type="match status" value="1"/>
</dbReference>
<dbReference type="PANTHER" id="PTHR23150:SF19">
    <property type="entry name" value="FORMYLGLYCINE-GENERATING ENZYME"/>
    <property type="match status" value="1"/>
</dbReference>
<name>A0ABP8MH62_9BACT</name>
<evidence type="ECO:0000256" key="1">
    <source>
        <dbReference type="SAM" id="MobiDB-lite"/>
    </source>
</evidence>
<evidence type="ECO:0000313" key="5">
    <source>
        <dbReference type="Proteomes" id="UP001501410"/>
    </source>
</evidence>
<accession>A0ABP8MH62</accession>
<proteinExistence type="predicted"/>
<feature type="signal peptide" evidence="2">
    <location>
        <begin position="1"/>
        <end position="21"/>
    </location>
</feature>
<feature type="region of interest" description="Disordered" evidence="1">
    <location>
        <begin position="487"/>
        <end position="507"/>
    </location>
</feature>
<dbReference type="Gene3D" id="3.90.1580.10">
    <property type="entry name" value="paralog of FGE (formylglycine-generating enzyme)"/>
    <property type="match status" value="1"/>
</dbReference>
<evidence type="ECO:0000256" key="2">
    <source>
        <dbReference type="SAM" id="SignalP"/>
    </source>
</evidence>
<feature type="chain" id="PRO_5046650868" evidence="2">
    <location>
        <begin position="22"/>
        <end position="507"/>
    </location>
</feature>
<protein>
    <submittedName>
        <fullName evidence="4">Gliding motility lipoprotein GldJ</fullName>
    </submittedName>
</protein>
<dbReference type="EMBL" id="BAABEZ010000002">
    <property type="protein sequence ID" value="GAA4449873.1"/>
    <property type="molecule type" value="Genomic_DNA"/>
</dbReference>
<evidence type="ECO:0000259" key="3">
    <source>
        <dbReference type="Pfam" id="PF03781"/>
    </source>
</evidence>